<feature type="transmembrane region" description="Helical" evidence="5">
    <location>
        <begin position="45"/>
        <end position="64"/>
    </location>
</feature>
<sequence>MFGRKTPKDKDLMGHGSTSEKEWKLIERVVMANSLELKRTRRWGIFFKALTFVYLFLLIGIFMVNSGDLGESRASGPHTAVVEVEGVISASDRANADAVISALKRALKNEGTKAVVLRINSPGGSPVQSAYIYDEIMRLRELYSDIPIYSVIVDTGASGAYYIAAATQEIYANGASVVGSIGVTAAGFGFQELIEKIGVERRQFTSGDHKAFLDPFSEVDPEEQALFEELLGEVHQQFIDDVKKGRGDRLADNDKLFSGLFWTGTQALELGLVDGLKSTSQLARELGYPDIVDFTYRPSPLEQFANSLGASMASTLVKLSQSGDLTLK</sequence>
<dbReference type="PANTHER" id="PTHR42987:SF8">
    <property type="entry name" value="PROTEINASE"/>
    <property type="match status" value="1"/>
</dbReference>
<dbReference type="RefSeq" id="WP_207902658.1">
    <property type="nucleotide sequence ID" value="NZ_SLZR01000003.1"/>
</dbReference>
<name>A0A4R3I8U7_9GAMM</name>
<dbReference type="NCBIfam" id="TIGR00706">
    <property type="entry name" value="SppA_dom"/>
    <property type="match status" value="1"/>
</dbReference>
<dbReference type="InterPro" id="IPR029045">
    <property type="entry name" value="ClpP/crotonase-like_dom_sf"/>
</dbReference>
<dbReference type="EMBL" id="SLZR01000003">
    <property type="protein sequence ID" value="TCS42564.1"/>
    <property type="molecule type" value="Genomic_DNA"/>
</dbReference>
<comment type="similarity">
    <text evidence="1">Belongs to the peptidase S49 family.</text>
</comment>
<evidence type="ECO:0000256" key="3">
    <source>
        <dbReference type="ARBA" id="ARBA00022801"/>
    </source>
</evidence>
<keyword evidence="2 7" id="KW-0645">Protease</keyword>
<feature type="domain" description="Peptidase S49" evidence="6">
    <location>
        <begin position="144"/>
        <end position="285"/>
    </location>
</feature>
<keyword evidence="4" id="KW-0720">Serine protease</keyword>
<dbReference type="InterPro" id="IPR004635">
    <property type="entry name" value="Pept_S49_SppA"/>
</dbReference>
<evidence type="ECO:0000313" key="7">
    <source>
        <dbReference type="EMBL" id="TCS42564.1"/>
    </source>
</evidence>
<dbReference type="GO" id="GO:0008236">
    <property type="term" value="F:serine-type peptidase activity"/>
    <property type="evidence" value="ECO:0007669"/>
    <property type="project" value="UniProtKB-KW"/>
</dbReference>
<keyword evidence="3" id="KW-0378">Hydrolase</keyword>
<evidence type="ECO:0000259" key="6">
    <source>
        <dbReference type="Pfam" id="PF01343"/>
    </source>
</evidence>
<accession>A0A4R3I8U7</accession>
<comment type="caution">
    <text evidence="7">The sequence shown here is derived from an EMBL/GenBank/DDBJ whole genome shotgun (WGS) entry which is preliminary data.</text>
</comment>
<evidence type="ECO:0000256" key="5">
    <source>
        <dbReference type="SAM" id="Phobius"/>
    </source>
</evidence>
<dbReference type="InterPro" id="IPR047272">
    <property type="entry name" value="S49_SppA_C"/>
</dbReference>
<keyword evidence="5" id="KW-0472">Membrane</keyword>
<evidence type="ECO:0000313" key="8">
    <source>
        <dbReference type="Proteomes" id="UP000295793"/>
    </source>
</evidence>
<dbReference type="Proteomes" id="UP000295793">
    <property type="component" value="Unassembled WGS sequence"/>
</dbReference>
<keyword evidence="8" id="KW-1185">Reference proteome</keyword>
<evidence type="ECO:0000256" key="1">
    <source>
        <dbReference type="ARBA" id="ARBA00008683"/>
    </source>
</evidence>
<dbReference type="SUPFAM" id="SSF52096">
    <property type="entry name" value="ClpP/crotonase"/>
    <property type="match status" value="1"/>
</dbReference>
<dbReference type="Gene3D" id="6.20.330.10">
    <property type="match status" value="1"/>
</dbReference>
<protein>
    <submittedName>
        <fullName evidence="7">Protease-4</fullName>
    </submittedName>
</protein>
<keyword evidence="5" id="KW-1133">Transmembrane helix</keyword>
<reference evidence="7 8" key="1">
    <citation type="submission" date="2019-03" db="EMBL/GenBank/DDBJ databases">
        <title>Genomic Encyclopedia of Archaeal and Bacterial Type Strains, Phase II (KMG-II): from individual species to whole genera.</title>
        <authorList>
            <person name="Goeker M."/>
        </authorList>
    </citation>
    <scope>NUCLEOTIDE SEQUENCE [LARGE SCALE GENOMIC DNA]</scope>
    <source>
        <strain evidence="7 8">DSM 15388</strain>
    </source>
</reference>
<dbReference type="Gene3D" id="3.90.226.10">
    <property type="entry name" value="2-enoyl-CoA Hydratase, Chain A, domain 1"/>
    <property type="match status" value="1"/>
</dbReference>
<dbReference type="InterPro" id="IPR002142">
    <property type="entry name" value="Peptidase_S49"/>
</dbReference>
<dbReference type="GO" id="GO:0006508">
    <property type="term" value="P:proteolysis"/>
    <property type="evidence" value="ECO:0007669"/>
    <property type="project" value="UniProtKB-KW"/>
</dbReference>
<dbReference type="Pfam" id="PF01343">
    <property type="entry name" value="Peptidase_S49"/>
    <property type="match status" value="1"/>
</dbReference>
<evidence type="ECO:0000256" key="2">
    <source>
        <dbReference type="ARBA" id="ARBA00022670"/>
    </source>
</evidence>
<evidence type="ECO:0000256" key="4">
    <source>
        <dbReference type="ARBA" id="ARBA00022825"/>
    </source>
</evidence>
<proteinExistence type="inferred from homology"/>
<dbReference type="CDD" id="cd07023">
    <property type="entry name" value="S49_Sppa_N_C"/>
    <property type="match status" value="1"/>
</dbReference>
<gene>
    <name evidence="7" type="ORF">BCF53_103225</name>
</gene>
<organism evidence="7 8">
    <name type="scientific">Reinekea marinisedimentorum</name>
    <dbReference type="NCBI Taxonomy" id="230495"/>
    <lineage>
        <taxon>Bacteria</taxon>
        <taxon>Pseudomonadati</taxon>
        <taxon>Pseudomonadota</taxon>
        <taxon>Gammaproteobacteria</taxon>
        <taxon>Oceanospirillales</taxon>
        <taxon>Saccharospirillaceae</taxon>
        <taxon>Reinekea</taxon>
    </lineage>
</organism>
<dbReference type="AlphaFoldDB" id="A0A4R3I8U7"/>
<keyword evidence="5" id="KW-0812">Transmembrane</keyword>
<dbReference type="PANTHER" id="PTHR42987">
    <property type="entry name" value="PEPTIDASE S49"/>
    <property type="match status" value="1"/>
</dbReference>